<reference evidence="1 2" key="1">
    <citation type="submission" date="2023-03" db="EMBL/GenBank/DDBJ databases">
        <title>WGS of Gossypium arboreum.</title>
        <authorList>
            <person name="Yu D."/>
        </authorList>
    </citation>
    <scope>NUCLEOTIDE SEQUENCE [LARGE SCALE GENOMIC DNA]</scope>
    <source>
        <tissue evidence="1">Leaf</tissue>
    </source>
</reference>
<proteinExistence type="predicted"/>
<evidence type="ECO:0000313" key="2">
    <source>
        <dbReference type="Proteomes" id="UP001358586"/>
    </source>
</evidence>
<protein>
    <submittedName>
        <fullName evidence="1">Uncharacterized protein</fullName>
    </submittedName>
</protein>
<dbReference type="EMBL" id="JARKNE010000010">
    <property type="protein sequence ID" value="KAK5794014.1"/>
    <property type="molecule type" value="Genomic_DNA"/>
</dbReference>
<comment type="caution">
    <text evidence="1">The sequence shown here is derived from an EMBL/GenBank/DDBJ whole genome shotgun (WGS) entry which is preliminary data.</text>
</comment>
<accession>A0ABR0NIC3</accession>
<keyword evidence="2" id="KW-1185">Reference proteome</keyword>
<organism evidence="1 2">
    <name type="scientific">Gossypium arboreum</name>
    <name type="common">Tree cotton</name>
    <name type="synonym">Gossypium nanking</name>
    <dbReference type="NCBI Taxonomy" id="29729"/>
    <lineage>
        <taxon>Eukaryota</taxon>
        <taxon>Viridiplantae</taxon>
        <taxon>Streptophyta</taxon>
        <taxon>Embryophyta</taxon>
        <taxon>Tracheophyta</taxon>
        <taxon>Spermatophyta</taxon>
        <taxon>Magnoliopsida</taxon>
        <taxon>eudicotyledons</taxon>
        <taxon>Gunneridae</taxon>
        <taxon>Pentapetalae</taxon>
        <taxon>rosids</taxon>
        <taxon>malvids</taxon>
        <taxon>Malvales</taxon>
        <taxon>Malvaceae</taxon>
        <taxon>Malvoideae</taxon>
        <taxon>Gossypium</taxon>
    </lineage>
</organism>
<dbReference type="Proteomes" id="UP001358586">
    <property type="component" value="Chromosome 10"/>
</dbReference>
<sequence length="70" mass="8170">MTSSLIHFDDKHIFIAQLAMADDRVLKGFIHNLSKSAPNAIRHHLQDARFLHVSCMLRVVNWIPHLSMHW</sequence>
<name>A0ABR0NIC3_GOSAR</name>
<gene>
    <name evidence="1" type="ORF">PVK06_035203</name>
</gene>
<evidence type="ECO:0000313" key="1">
    <source>
        <dbReference type="EMBL" id="KAK5794014.1"/>
    </source>
</evidence>